<evidence type="ECO:0000256" key="10">
    <source>
        <dbReference type="ARBA" id="ARBA00023034"/>
    </source>
</evidence>
<proteinExistence type="predicted"/>
<protein>
    <recommendedName>
        <fullName evidence="14">Peptide O-xylosyltransferase</fullName>
    </recommendedName>
</protein>
<gene>
    <name evidence="15" type="ORF">AAAU51_12665</name>
</gene>
<keyword evidence="16" id="KW-1185">Reference proteome</keyword>
<comment type="caution">
    <text evidence="15">The sequence shown here is derived from an EMBL/GenBank/DDBJ whole genome shotgun (WGS) entry which is preliminary data.</text>
</comment>
<keyword evidence="3" id="KW-0328">Glycosyltransferase</keyword>
<evidence type="ECO:0000256" key="7">
    <source>
        <dbReference type="ARBA" id="ARBA00022824"/>
    </source>
</evidence>
<sequence length="305" mass="36728">MHAYLIMAHKNLEQIKKLMKLLDYSENDIYIHIDAKADDTIRFFDYASCCTKSKVIQSSIFKSAWGSYSLIECELFLLKQATENRKYDYYHLISGMDLPLKDQSEIHRFFERNSGKQFVHFSGKNSKNEYSIKRRVKYYWATNYYNSLSFIDFRLIRKIDCFQIRLQELFHINRLKNNDLVFYHGSQWFSITDELVRDLLKKKKYIEKVYKNTNCCDELVIQTFIANNDKWFSKLYDSRMDDNYCANVRKIDWSRGGPYVWTEKDFNELIDSNCMFARKFDEKVDPKIIELLYERILLKGNNCEK</sequence>
<evidence type="ECO:0000256" key="5">
    <source>
        <dbReference type="ARBA" id="ARBA00022692"/>
    </source>
</evidence>
<evidence type="ECO:0000256" key="8">
    <source>
        <dbReference type="ARBA" id="ARBA00022968"/>
    </source>
</evidence>
<dbReference type="InterPro" id="IPR043538">
    <property type="entry name" value="XYLT"/>
</dbReference>
<comment type="subcellular location">
    <subcellularLocation>
        <location evidence="2">Endoplasmic reticulum membrane</location>
        <topology evidence="2">Single-pass type II membrane protein</topology>
    </subcellularLocation>
    <subcellularLocation>
        <location evidence="1">Golgi apparatus membrane</location>
        <topology evidence="1">Single-pass type II membrane protein</topology>
    </subcellularLocation>
</comment>
<keyword evidence="7" id="KW-0256">Endoplasmic reticulum</keyword>
<name>A0ABV1IXQ2_9FIRM</name>
<keyword evidence="11" id="KW-0472">Membrane</keyword>
<keyword evidence="10" id="KW-0333">Golgi apparatus</keyword>
<dbReference type="RefSeq" id="WP_055196610.1">
    <property type="nucleotide sequence ID" value="NZ_JAOQJG010000002.1"/>
</dbReference>
<dbReference type="EMBL" id="JBBNIN010000027">
    <property type="protein sequence ID" value="MEQ2712005.1"/>
    <property type="molecule type" value="Genomic_DNA"/>
</dbReference>
<evidence type="ECO:0000256" key="3">
    <source>
        <dbReference type="ARBA" id="ARBA00022676"/>
    </source>
</evidence>
<evidence type="ECO:0000256" key="2">
    <source>
        <dbReference type="ARBA" id="ARBA00004648"/>
    </source>
</evidence>
<dbReference type="Pfam" id="PF02485">
    <property type="entry name" value="Branch"/>
    <property type="match status" value="1"/>
</dbReference>
<dbReference type="PANTHER" id="PTHR46025:SF3">
    <property type="entry name" value="XYLOSYLTRANSFERASE OXT"/>
    <property type="match status" value="1"/>
</dbReference>
<reference evidence="15 16" key="1">
    <citation type="submission" date="2024-04" db="EMBL/GenBank/DDBJ databases">
        <title>Human intestinal bacterial collection.</title>
        <authorList>
            <person name="Pauvert C."/>
            <person name="Hitch T.C.A."/>
            <person name="Clavel T."/>
        </authorList>
    </citation>
    <scope>NUCLEOTIDE SEQUENCE [LARGE SCALE GENOMIC DNA]</scope>
    <source>
        <strain evidence="15 16">CLA-AA-H249</strain>
    </source>
</reference>
<dbReference type="PANTHER" id="PTHR46025">
    <property type="entry name" value="XYLOSYLTRANSFERASE OXT"/>
    <property type="match status" value="1"/>
</dbReference>
<keyword evidence="13" id="KW-0325">Glycoprotein</keyword>
<dbReference type="Proteomes" id="UP001482154">
    <property type="component" value="Unassembled WGS sequence"/>
</dbReference>
<accession>A0ABV1IXQ2</accession>
<evidence type="ECO:0000256" key="1">
    <source>
        <dbReference type="ARBA" id="ARBA00004323"/>
    </source>
</evidence>
<evidence type="ECO:0000256" key="11">
    <source>
        <dbReference type="ARBA" id="ARBA00023136"/>
    </source>
</evidence>
<keyword evidence="9" id="KW-1133">Transmembrane helix</keyword>
<evidence type="ECO:0000256" key="13">
    <source>
        <dbReference type="ARBA" id="ARBA00023180"/>
    </source>
</evidence>
<keyword evidence="4" id="KW-0808">Transferase</keyword>
<dbReference type="InterPro" id="IPR003406">
    <property type="entry name" value="Glyco_trans_14"/>
</dbReference>
<keyword evidence="12" id="KW-1015">Disulfide bond</keyword>
<organism evidence="15 16">
    <name type="scientific">Anaerostipes amylophilus</name>
    <dbReference type="NCBI Taxonomy" id="2981779"/>
    <lineage>
        <taxon>Bacteria</taxon>
        <taxon>Bacillati</taxon>
        <taxon>Bacillota</taxon>
        <taxon>Clostridia</taxon>
        <taxon>Lachnospirales</taxon>
        <taxon>Lachnospiraceae</taxon>
        <taxon>Anaerostipes</taxon>
    </lineage>
</organism>
<keyword evidence="8" id="KW-0735">Signal-anchor</keyword>
<evidence type="ECO:0000256" key="4">
    <source>
        <dbReference type="ARBA" id="ARBA00022679"/>
    </source>
</evidence>
<evidence type="ECO:0000256" key="6">
    <source>
        <dbReference type="ARBA" id="ARBA00022723"/>
    </source>
</evidence>
<evidence type="ECO:0000256" key="12">
    <source>
        <dbReference type="ARBA" id="ARBA00023157"/>
    </source>
</evidence>
<evidence type="ECO:0000256" key="14">
    <source>
        <dbReference type="ARBA" id="ARBA00042865"/>
    </source>
</evidence>
<keyword evidence="6" id="KW-0479">Metal-binding</keyword>
<keyword evidence="5" id="KW-0812">Transmembrane</keyword>
<evidence type="ECO:0000313" key="15">
    <source>
        <dbReference type="EMBL" id="MEQ2712005.1"/>
    </source>
</evidence>
<evidence type="ECO:0000313" key="16">
    <source>
        <dbReference type="Proteomes" id="UP001482154"/>
    </source>
</evidence>
<evidence type="ECO:0000256" key="9">
    <source>
        <dbReference type="ARBA" id="ARBA00022989"/>
    </source>
</evidence>